<accession>A0AAD4I0U7</accession>
<comment type="caution">
    <text evidence="1">The sequence shown here is derived from an EMBL/GenBank/DDBJ whole genome shotgun (WGS) entry which is preliminary data.</text>
</comment>
<organism evidence="1 2">
    <name type="scientific">Staphylotrichum longicolle</name>
    <dbReference type="NCBI Taxonomy" id="669026"/>
    <lineage>
        <taxon>Eukaryota</taxon>
        <taxon>Fungi</taxon>
        <taxon>Dikarya</taxon>
        <taxon>Ascomycota</taxon>
        <taxon>Pezizomycotina</taxon>
        <taxon>Sordariomycetes</taxon>
        <taxon>Sordariomycetidae</taxon>
        <taxon>Sordariales</taxon>
        <taxon>Chaetomiaceae</taxon>
        <taxon>Staphylotrichum</taxon>
    </lineage>
</organism>
<gene>
    <name evidence="1" type="ORF">NEMBOFW57_000356</name>
</gene>
<evidence type="ECO:0000313" key="1">
    <source>
        <dbReference type="EMBL" id="KAG7290356.1"/>
    </source>
</evidence>
<evidence type="ECO:0000313" key="2">
    <source>
        <dbReference type="Proteomes" id="UP001197093"/>
    </source>
</evidence>
<sequence>MIIPNLVSTRDLALLGPDYDQEDVVPNTWAAILNEYFVRMMPLGGTHTYSVDTQSYRGPAPGPRSAHKPDVIVVKMSTTLNPPQAAPLGAQPVVVTRDILWVECKAPSHDSPGKWKDLIEQTQTRLRAAHPGRMLYVIFAVGLKWMVLKWDPTTPNPHHLQVLGSNANVAWTLDVNLHYDQTLAGQSHVITLPNNPNQWLVDTTAAYSLDFWTMHGNPPTIRNLQALNLLETVILGIISTNFVGNNDPEFH</sequence>
<keyword evidence="2" id="KW-1185">Reference proteome</keyword>
<dbReference type="Proteomes" id="UP001197093">
    <property type="component" value="Unassembled WGS sequence"/>
</dbReference>
<dbReference type="EMBL" id="JAHCVI010000001">
    <property type="protein sequence ID" value="KAG7290356.1"/>
    <property type="molecule type" value="Genomic_DNA"/>
</dbReference>
<name>A0AAD4I0U7_9PEZI</name>
<proteinExistence type="predicted"/>
<protein>
    <submittedName>
        <fullName evidence="1">Uncharacterized protein</fullName>
    </submittedName>
</protein>
<dbReference type="AlphaFoldDB" id="A0AAD4I0U7"/>
<reference evidence="1" key="1">
    <citation type="submission" date="2023-02" db="EMBL/GenBank/DDBJ databases">
        <authorList>
            <person name="Palmer J.M."/>
        </authorList>
    </citation>
    <scope>NUCLEOTIDE SEQUENCE</scope>
    <source>
        <strain evidence="1">FW57</strain>
    </source>
</reference>